<protein>
    <recommendedName>
        <fullName evidence="2">OmpA-like domain-containing protein</fullName>
    </recommendedName>
</protein>
<evidence type="ECO:0000256" key="1">
    <source>
        <dbReference type="PROSITE-ProRule" id="PRU00473"/>
    </source>
</evidence>
<accession>A0A4R1BS83</accession>
<proteinExistence type="predicted"/>
<sequence>MKALTALVPEAKAAEGIHIRAYTSRSPGGRNSQDANETLAAARAEAIRQHLIQAGIAPSRISTSHCTDCFIEPNDTVAGQQANRQAVVLLSATHDVQPPAEIDRKRHSACRR</sequence>
<name>A0A4R1BS83_9PROT</name>
<evidence type="ECO:0000313" key="3">
    <source>
        <dbReference type="EMBL" id="TCJ20156.1"/>
    </source>
</evidence>
<comment type="caution">
    <text evidence="3">The sequence shown here is derived from an EMBL/GenBank/DDBJ whole genome shotgun (WGS) entry which is preliminary data.</text>
</comment>
<evidence type="ECO:0000259" key="2">
    <source>
        <dbReference type="PROSITE" id="PS51123"/>
    </source>
</evidence>
<gene>
    <name evidence="3" type="ORF">EZJ19_00865</name>
</gene>
<dbReference type="AlphaFoldDB" id="A0A4R1BS83"/>
<dbReference type="SUPFAM" id="SSF103088">
    <property type="entry name" value="OmpA-like"/>
    <property type="match status" value="1"/>
</dbReference>
<dbReference type="InterPro" id="IPR006665">
    <property type="entry name" value="OmpA-like"/>
</dbReference>
<keyword evidence="1" id="KW-0472">Membrane</keyword>
<dbReference type="Proteomes" id="UP000295443">
    <property type="component" value="Unassembled WGS sequence"/>
</dbReference>
<dbReference type="OrthoDB" id="8526422at2"/>
<dbReference type="InterPro" id="IPR036737">
    <property type="entry name" value="OmpA-like_sf"/>
</dbReference>
<reference evidence="3 4" key="1">
    <citation type="submission" date="2019-03" db="EMBL/GenBank/DDBJ databases">
        <title>Genome sequence of Thiobacillaceae bacterium LSR1, a sulfur-oxidizing bacterium isolated from freshwater sediment.</title>
        <authorList>
            <person name="Li S."/>
        </authorList>
    </citation>
    <scope>NUCLEOTIDE SEQUENCE [LARGE SCALE GENOMIC DNA]</scope>
    <source>
        <strain evidence="3 4">LSR1</strain>
    </source>
</reference>
<feature type="domain" description="OmpA-like" evidence="2">
    <location>
        <begin position="1"/>
        <end position="94"/>
    </location>
</feature>
<dbReference type="Gene3D" id="3.30.1330.60">
    <property type="entry name" value="OmpA-like domain"/>
    <property type="match status" value="1"/>
</dbReference>
<keyword evidence="4" id="KW-1185">Reference proteome</keyword>
<dbReference type="GO" id="GO:0016020">
    <property type="term" value="C:membrane"/>
    <property type="evidence" value="ECO:0007669"/>
    <property type="project" value="UniProtKB-UniRule"/>
</dbReference>
<organism evidence="3 4">
    <name type="scientific">Parasulfuritortus cantonensis</name>
    <dbReference type="NCBI Taxonomy" id="2528202"/>
    <lineage>
        <taxon>Bacteria</taxon>
        <taxon>Pseudomonadati</taxon>
        <taxon>Pseudomonadota</taxon>
        <taxon>Betaproteobacteria</taxon>
        <taxon>Nitrosomonadales</taxon>
        <taxon>Thiobacillaceae</taxon>
        <taxon>Parasulfuritortus</taxon>
    </lineage>
</organism>
<dbReference type="Pfam" id="PF00691">
    <property type="entry name" value="OmpA"/>
    <property type="match status" value="1"/>
</dbReference>
<dbReference type="PROSITE" id="PS51123">
    <property type="entry name" value="OMPA_2"/>
    <property type="match status" value="1"/>
</dbReference>
<evidence type="ECO:0000313" key="4">
    <source>
        <dbReference type="Proteomes" id="UP000295443"/>
    </source>
</evidence>
<dbReference type="EMBL" id="SJZB01000003">
    <property type="protein sequence ID" value="TCJ20156.1"/>
    <property type="molecule type" value="Genomic_DNA"/>
</dbReference>